<evidence type="ECO:0008006" key="2">
    <source>
        <dbReference type="Google" id="ProtNLM"/>
    </source>
</evidence>
<geneLocation type="plastid" evidence="1"/>
<dbReference type="AlphaFoldDB" id="A0A4D6WY54"/>
<reference evidence="1" key="2">
    <citation type="submission" date="2019-04" db="EMBL/GenBank/DDBJ databases">
        <authorList>
            <person name="Pasella M."/>
        </authorList>
    </citation>
    <scope>NUCLEOTIDE SEQUENCE</scope>
    <source>
        <strain evidence="1">PD2951</strain>
    </source>
</reference>
<name>A0A4D6WY54_9FLOR</name>
<accession>A0A4D6WY54</accession>
<protein>
    <recommendedName>
        <fullName evidence="2">Single-stranded DNA binding protein</fullName>
    </recommendedName>
</protein>
<proteinExistence type="predicted"/>
<keyword evidence="1" id="KW-0934">Plastid</keyword>
<sequence length="105" mass="12436">MNLFLFTAQIITQPEVIRIKSNSYIVILVSIPNNKKKLAFFKLRIYFKNYFKSDLLDICQYKKIVIIEGNINIKKYLLNSDSFIQQSQKQKYIEVQVNKIQPCIV</sequence>
<dbReference type="EMBL" id="MK814735">
    <property type="protein sequence ID" value="QCI08587.1"/>
    <property type="molecule type" value="Genomic_DNA"/>
</dbReference>
<organism evidence="1">
    <name type="scientific">Spermothamnion repens</name>
    <dbReference type="NCBI Taxonomy" id="31383"/>
    <lineage>
        <taxon>Eukaryota</taxon>
        <taxon>Rhodophyta</taxon>
        <taxon>Florideophyceae</taxon>
        <taxon>Rhodymeniophycidae</taxon>
        <taxon>Ceramiales</taxon>
        <taxon>Ceramiaceae</taxon>
        <taxon>Spermothamnion</taxon>
    </lineage>
</organism>
<gene>
    <name evidence="1" type="primary">ycf41</name>
</gene>
<reference evidence="1" key="1">
    <citation type="journal article" date="2019" name="Mol. Phylogenet. Evol.">
        <title>Morphological evolution and classification of the red algal order Ceramiales inferred using plastid phylogenomics.</title>
        <authorList>
            <person name="Diaz-Tapia P."/>
            <person name="Pasella M.M."/>
            <person name="Verbruggen H."/>
            <person name="Maggs C.A."/>
        </authorList>
    </citation>
    <scope>NUCLEOTIDE SEQUENCE</scope>
    <source>
        <strain evidence="1">PD2951</strain>
    </source>
</reference>
<evidence type="ECO:0000313" key="1">
    <source>
        <dbReference type="EMBL" id="QCI08587.1"/>
    </source>
</evidence>